<dbReference type="Pfam" id="PF02492">
    <property type="entry name" value="cobW"/>
    <property type="match status" value="1"/>
</dbReference>
<dbReference type="InterPro" id="IPR003495">
    <property type="entry name" value="CobW/HypB/UreG_nucleotide-bd"/>
</dbReference>
<dbReference type="PANTHER" id="PTHR30134">
    <property type="entry name" value="HYDROGENASE PROTEIN ASSEMBLY PROTEIN, NICKEL CHAPERONE"/>
    <property type="match status" value="1"/>
</dbReference>
<dbReference type="RefSeq" id="WP_155934212.1">
    <property type="nucleotide sequence ID" value="NZ_WODC01000005.1"/>
</dbReference>
<dbReference type="GO" id="GO:0016151">
    <property type="term" value="F:nickel cation binding"/>
    <property type="evidence" value="ECO:0007669"/>
    <property type="project" value="InterPro"/>
</dbReference>
<dbReference type="AlphaFoldDB" id="A0A7K1KNT8"/>
<organism evidence="2 3">
    <name type="scientific">Pseudodesulfovibrio alkaliphilus</name>
    <dbReference type="NCBI Taxonomy" id="2661613"/>
    <lineage>
        <taxon>Bacteria</taxon>
        <taxon>Pseudomonadati</taxon>
        <taxon>Thermodesulfobacteriota</taxon>
        <taxon>Desulfovibrionia</taxon>
        <taxon>Desulfovibrionales</taxon>
        <taxon>Desulfovibrionaceae</taxon>
    </lineage>
</organism>
<keyword evidence="3" id="KW-1185">Reference proteome</keyword>
<evidence type="ECO:0000259" key="1">
    <source>
        <dbReference type="Pfam" id="PF02492"/>
    </source>
</evidence>
<evidence type="ECO:0000313" key="2">
    <source>
        <dbReference type="EMBL" id="MUM77743.1"/>
    </source>
</evidence>
<feature type="domain" description="CobW/HypB/UreG nucleotide-binding" evidence="1">
    <location>
        <begin position="4"/>
        <end position="165"/>
    </location>
</feature>
<reference evidence="2 3" key="1">
    <citation type="submission" date="2019-11" db="EMBL/GenBank/DDBJ databases">
        <title>Pseudodesulfovibrio alkaliphilus, sp. nov., an alkaliphilic sulfate-reducing bacteria from mud volcano of Taman peninsula, Russia.</title>
        <authorList>
            <person name="Frolova A."/>
            <person name="Merkel A.Y."/>
            <person name="Slobodkin A.I."/>
        </authorList>
    </citation>
    <scope>NUCLEOTIDE SEQUENCE [LARGE SCALE GENOMIC DNA]</scope>
    <source>
        <strain evidence="2 3">F-1</strain>
    </source>
</reference>
<dbReference type="InterPro" id="IPR004392">
    <property type="entry name" value="Hyd_mat_HypB"/>
</dbReference>
<evidence type="ECO:0000313" key="3">
    <source>
        <dbReference type="Proteomes" id="UP000461162"/>
    </source>
</evidence>
<dbReference type="PANTHER" id="PTHR30134:SF1">
    <property type="entry name" value="COBW_HYPB_UREG NUCLEOTIDE-BINDING DOMAIN-CONTAINING PROTEIN"/>
    <property type="match status" value="1"/>
</dbReference>
<sequence>MKTVTVAGAPSAGKTAVILHLIRQLVKEGRRCAVVKFDTLGTSDDRIYRDRLGIPAIQGLSDYLCPDHYFVSNFEEAYRWGRMREADFLFMETAGLCYRCAPHVDGVPAVTVIDNLGGMEAPRKMGPALTLADVVVVTKSDLVSQAEKEVFAHRVNQVNPSARVLHVNGLTGTGTLPLRRLAETWGHMEDAEGASLRYSMPASICSYCTGETRIGKRFQSGNVEKLLLEECCA</sequence>
<dbReference type="SUPFAM" id="SSF52540">
    <property type="entry name" value="P-loop containing nucleoside triphosphate hydrolases"/>
    <property type="match status" value="1"/>
</dbReference>
<dbReference type="Proteomes" id="UP000461162">
    <property type="component" value="Unassembled WGS sequence"/>
</dbReference>
<name>A0A7K1KNT8_9BACT</name>
<dbReference type="InterPro" id="IPR027417">
    <property type="entry name" value="P-loop_NTPase"/>
</dbReference>
<dbReference type="EMBL" id="WODC01000005">
    <property type="protein sequence ID" value="MUM77743.1"/>
    <property type="molecule type" value="Genomic_DNA"/>
</dbReference>
<dbReference type="Gene3D" id="3.40.50.300">
    <property type="entry name" value="P-loop containing nucleotide triphosphate hydrolases"/>
    <property type="match status" value="1"/>
</dbReference>
<dbReference type="GO" id="GO:0003924">
    <property type="term" value="F:GTPase activity"/>
    <property type="evidence" value="ECO:0007669"/>
    <property type="project" value="InterPro"/>
</dbReference>
<dbReference type="GO" id="GO:0008270">
    <property type="term" value="F:zinc ion binding"/>
    <property type="evidence" value="ECO:0007669"/>
    <property type="project" value="TreeGrafter"/>
</dbReference>
<accession>A0A7K1KNT8</accession>
<protein>
    <recommendedName>
        <fullName evidence="1">CobW/HypB/UreG nucleotide-binding domain-containing protein</fullName>
    </recommendedName>
</protein>
<dbReference type="GO" id="GO:0051604">
    <property type="term" value="P:protein maturation"/>
    <property type="evidence" value="ECO:0007669"/>
    <property type="project" value="InterPro"/>
</dbReference>
<gene>
    <name evidence="2" type="ORF">GKC30_08860</name>
</gene>
<comment type="caution">
    <text evidence="2">The sequence shown here is derived from an EMBL/GenBank/DDBJ whole genome shotgun (WGS) entry which is preliminary data.</text>
</comment>
<proteinExistence type="predicted"/>